<organism evidence="7 8">
    <name type="scientific">Trema orientale</name>
    <name type="common">Charcoal tree</name>
    <name type="synonym">Celtis orientalis</name>
    <dbReference type="NCBI Taxonomy" id="63057"/>
    <lineage>
        <taxon>Eukaryota</taxon>
        <taxon>Viridiplantae</taxon>
        <taxon>Streptophyta</taxon>
        <taxon>Embryophyta</taxon>
        <taxon>Tracheophyta</taxon>
        <taxon>Spermatophyta</taxon>
        <taxon>Magnoliopsida</taxon>
        <taxon>eudicotyledons</taxon>
        <taxon>Gunneridae</taxon>
        <taxon>Pentapetalae</taxon>
        <taxon>rosids</taxon>
        <taxon>fabids</taxon>
        <taxon>Rosales</taxon>
        <taxon>Cannabaceae</taxon>
        <taxon>Trema</taxon>
    </lineage>
</organism>
<keyword evidence="5" id="KW-0539">Nucleus</keyword>
<dbReference type="Gene3D" id="4.10.280.10">
    <property type="entry name" value="Helix-loop-helix DNA-binding domain"/>
    <property type="match status" value="1"/>
</dbReference>
<accession>A0A2P5FRV2</accession>
<evidence type="ECO:0000259" key="6">
    <source>
        <dbReference type="PROSITE" id="PS50888"/>
    </source>
</evidence>
<dbReference type="PANTHER" id="PTHR45844:SF19">
    <property type="entry name" value="TRANSCRIPTION FACTOR BHLH106-RELATED"/>
    <property type="match status" value="1"/>
</dbReference>
<dbReference type="InterPro" id="IPR036638">
    <property type="entry name" value="HLH_DNA-bd_sf"/>
</dbReference>
<dbReference type="Pfam" id="PF00010">
    <property type="entry name" value="HLH"/>
    <property type="match status" value="1"/>
</dbReference>
<evidence type="ECO:0000313" key="8">
    <source>
        <dbReference type="Proteomes" id="UP000237000"/>
    </source>
</evidence>
<dbReference type="EMBL" id="JXTC01000012">
    <property type="protein sequence ID" value="POO00510.1"/>
    <property type="molecule type" value="Genomic_DNA"/>
</dbReference>
<protein>
    <submittedName>
        <fullName evidence="7">Basic helix-loop-helix transcription factor</fullName>
    </submittedName>
</protein>
<feature type="domain" description="BHLH" evidence="6">
    <location>
        <begin position="75"/>
        <end position="124"/>
    </location>
</feature>
<evidence type="ECO:0000256" key="4">
    <source>
        <dbReference type="ARBA" id="ARBA00023163"/>
    </source>
</evidence>
<dbReference type="Proteomes" id="UP000237000">
    <property type="component" value="Unassembled WGS sequence"/>
</dbReference>
<comment type="subcellular location">
    <subcellularLocation>
        <location evidence="1">Nucleus</location>
    </subcellularLocation>
</comment>
<dbReference type="InterPro" id="IPR045847">
    <property type="entry name" value="AIG1-like"/>
</dbReference>
<comment type="caution">
    <text evidence="7">The sequence shown here is derived from an EMBL/GenBank/DDBJ whole genome shotgun (WGS) entry which is preliminary data.</text>
</comment>
<name>A0A2P5FRV2_TREOI</name>
<evidence type="ECO:0000313" key="7">
    <source>
        <dbReference type="EMBL" id="POO00510.1"/>
    </source>
</evidence>
<keyword evidence="2" id="KW-0805">Transcription regulation</keyword>
<dbReference type="STRING" id="63057.A0A2P5FRV2"/>
<dbReference type="FunCoup" id="A0A2P5FRV2">
    <property type="interactions" value="119"/>
</dbReference>
<sequence length="250" mass="27729">MQPENPDLYRFLADNGLINVVGPYNFPASGGGSVDHQFSAMQSFCSSSSYYPYSKASAGTCSDSNTTSPHDRALAALKNHKEAEKRRRERINSHLDKLRSLLPCNSKTDKASLLAKVVQRVKELKEQTSELTELESFPSETDEITVLSSGDYSSGSNGQLIFKASLCCEDRSDLIPDLIEILKSLHLKTLKVEMATLGGRIRNVLVVAADNEHSIESVHFLQNALKSLLERSNSSERSKRRRGLDRKIVI</sequence>
<evidence type="ECO:0000256" key="2">
    <source>
        <dbReference type="ARBA" id="ARBA00023015"/>
    </source>
</evidence>
<dbReference type="GO" id="GO:0046983">
    <property type="term" value="F:protein dimerization activity"/>
    <property type="evidence" value="ECO:0007669"/>
    <property type="project" value="InterPro"/>
</dbReference>
<evidence type="ECO:0000256" key="3">
    <source>
        <dbReference type="ARBA" id="ARBA00023125"/>
    </source>
</evidence>
<dbReference type="GO" id="GO:0003677">
    <property type="term" value="F:DNA binding"/>
    <property type="evidence" value="ECO:0007669"/>
    <property type="project" value="UniProtKB-KW"/>
</dbReference>
<dbReference type="FunFam" id="4.10.280.10:FF:000070">
    <property type="entry name" value="transcription factor bHLH30"/>
    <property type="match status" value="1"/>
</dbReference>
<dbReference type="GO" id="GO:0003700">
    <property type="term" value="F:DNA-binding transcription factor activity"/>
    <property type="evidence" value="ECO:0007669"/>
    <property type="project" value="InterPro"/>
</dbReference>
<keyword evidence="8" id="KW-1185">Reference proteome</keyword>
<dbReference type="InParanoid" id="A0A2P5FRV2"/>
<dbReference type="InterPro" id="IPR011598">
    <property type="entry name" value="bHLH_dom"/>
</dbReference>
<dbReference type="AlphaFoldDB" id="A0A2P5FRV2"/>
<keyword evidence="3" id="KW-0238">DNA-binding</keyword>
<dbReference type="PROSITE" id="PS50888">
    <property type="entry name" value="BHLH"/>
    <property type="match status" value="1"/>
</dbReference>
<evidence type="ECO:0000256" key="1">
    <source>
        <dbReference type="ARBA" id="ARBA00004123"/>
    </source>
</evidence>
<reference evidence="8" key="1">
    <citation type="submission" date="2016-06" db="EMBL/GenBank/DDBJ databases">
        <title>Parallel loss of symbiosis genes in relatives of nitrogen-fixing non-legume Parasponia.</title>
        <authorList>
            <person name="Van Velzen R."/>
            <person name="Holmer R."/>
            <person name="Bu F."/>
            <person name="Rutten L."/>
            <person name="Van Zeijl A."/>
            <person name="Liu W."/>
            <person name="Santuari L."/>
            <person name="Cao Q."/>
            <person name="Sharma T."/>
            <person name="Shen D."/>
            <person name="Roswanjaya Y."/>
            <person name="Wardhani T."/>
            <person name="Kalhor M.S."/>
            <person name="Jansen J."/>
            <person name="Van den Hoogen J."/>
            <person name="Gungor B."/>
            <person name="Hartog M."/>
            <person name="Hontelez J."/>
            <person name="Verver J."/>
            <person name="Yang W.-C."/>
            <person name="Schijlen E."/>
            <person name="Repin R."/>
            <person name="Schilthuizen M."/>
            <person name="Schranz E."/>
            <person name="Heidstra R."/>
            <person name="Miyata K."/>
            <person name="Fedorova E."/>
            <person name="Kohlen W."/>
            <person name="Bisseling T."/>
            <person name="Smit S."/>
            <person name="Geurts R."/>
        </authorList>
    </citation>
    <scope>NUCLEOTIDE SEQUENCE [LARGE SCALE GENOMIC DNA]</scope>
    <source>
        <strain evidence="8">cv. RG33-2</strain>
    </source>
</reference>
<dbReference type="PANTHER" id="PTHR45844">
    <property type="entry name" value="TRANSCRIPTION FACTOR BHLH30"/>
    <property type="match status" value="1"/>
</dbReference>
<dbReference type="CDD" id="cd11455">
    <property type="entry name" value="bHLH_AtAIG1_like"/>
    <property type="match status" value="1"/>
</dbReference>
<dbReference type="OrthoDB" id="71302at2759"/>
<dbReference type="SMART" id="SM00353">
    <property type="entry name" value="HLH"/>
    <property type="match status" value="1"/>
</dbReference>
<dbReference type="GO" id="GO:0005634">
    <property type="term" value="C:nucleus"/>
    <property type="evidence" value="ECO:0007669"/>
    <property type="project" value="UniProtKB-SubCell"/>
</dbReference>
<dbReference type="SUPFAM" id="SSF47459">
    <property type="entry name" value="HLH, helix-loop-helix DNA-binding domain"/>
    <property type="match status" value="1"/>
</dbReference>
<proteinExistence type="predicted"/>
<keyword evidence="4" id="KW-0804">Transcription</keyword>
<gene>
    <name evidence="7" type="primary">TorBHLH77</name>
    <name evidence="7" type="ORF">TorRG33x02_035840</name>
</gene>
<evidence type="ECO:0000256" key="5">
    <source>
        <dbReference type="ARBA" id="ARBA00023242"/>
    </source>
</evidence>